<reference evidence="1" key="1">
    <citation type="submission" date="2017-02" db="UniProtKB">
        <authorList>
            <consortium name="WormBaseParasite"/>
        </authorList>
    </citation>
    <scope>IDENTIFICATION</scope>
</reference>
<dbReference type="WBParaSite" id="ASIM_0000922701-mRNA-1">
    <property type="protein sequence ID" value="ASIM_0000922701-mRNA-1"/>
    <property type="gene ID" value="ASIM_0000922701"/>
</dbReference>
<evidence type="ECO:0000313" key="1">
    <source>
        <dbReference type="WBParaSite" id="ASIM_0000922701-mRNA-1"/>
    </source>
</evidence>
<accession>A0A0M3JNI7</accession>
<dbReference type="AlphaFoldDB" id="A0A0M3JNI7"/>
<name>A0A0M3JNI7_ANISI</name>
<protein>
    <submittedName>
        <fullName evidence="1">HlyD family secretion protein</fullName>
    </submittedName>
</protein>
<sequence>LGCSVQLKIKNVDAARARMLVSVADPSLTSEDVIIRSDAFARGVGTAVSYPATVTGTLNAVSDQKQLQRLELDVHL</sequence>
<organism evidence="1">
    <name type="scientific">Anisakis simplex</name>
    <name type="common">Herring worm</name>
    <dbReference type="NCBI Taxonomy" id="6269"/>
    <lineage>
        <taxon>Eukaryota</taxon>
        <taxon>Metazoa</taxon>
        <taxon>Ecdysozoa</taxon>
        <taxon>Nematoda</taxon>
        <taxon>Chromadorea</taxon>
        <taxon>Rhabditida</taxon>
        <taxon>Spirurina</taxon>
        <taxon>Ascaridomorpha</taxon>
        <taxon>Ascaridoidea</taxon>
        <taxon>Anisakidae</taxon>
        <taxon>Anisakis</taxon>
        <taxon>Anisakis simplex complex</taxon>
    </lineage>
</organism>
<proteinExistence type="predicted"/>